<dbReference type="InterPro" id="IPR011234">
    <property type="entry name" value="Fumarylacetoacetase-like_C"/>
</dbReference>
<comment type="caution">
    <text evidence="2">The sequence shown here is derived from an EMBL/GenBank/DDBJ whole genome shotgun (WGS) entry which is preliminary data.</text>
</comment>
<dbReference type="Proteomes" id="UP000462055">
    <property type="component" value="Unassembled WGS sequence"/>
</dbReference>
<dbReference type="GO" id="GO:0016787">
    <property type="term" value="F:hydrolase activity"/>
    <property type="evidence" value="ECO:0007669"/>
    <property type="project" value="UniProtKB-KW"/>
</dbReference>
<dbReference type="EMBL" id="WBMS02000016">
    <property type="protein sequence ID" value="MWA02954.1"/>
    <property type="molecule type" value="Genomic_DNA"/>
</dbReference>
<proteinExistence type="predicted"/>
<dbReference type="AlphaFoldDB" id="A0A6I4MFM5"/>
<sequence length="341" mass="36575">MKLVTFEVSTPVGPFARIGALTDADAAIWDINFCVARSLALGGRNAPLERADLDAPADMIGFLGLGSAATDLAADAIGRAGEADATVWEGRRLRYATSEVRILAPVPRPPTIRDFLMVKEHVENSFARLPADKRPPHSIADMARAPGHWKGNPRNVFGPGAEIPYPSYTDEFDYELELAVVIGRPGRDISVDQAPEHIAGYTIFNDWSARDIQMEEMKVGLGPALGKDFAFSIGPCIRTADGFDPVTAVMTAAVDGVEWSRGTIGDMLRSFPELVSWVSRAQELQPGDIIGGGTIANGCGLELGRYVPPGSVVELAVDGIGRLENRVSAKPESSNPSWHRG</sequence>
<evidence type="ECO:0000259" key="1">
    <source>
        <dbReference type="Pfam" id="PF01557"/>
    </source>
</evidence>
<dbReference type="SUPFAM" id="SSF56529">
    <property type="entry name" value="FAH"/>
    <property type="match status" value="1"/>
</dbReference>
<dbReference type="Pfam" id="PF01557">
    <property type="entry name" value="FAA_hydrolase"/>
    <property type="match status" value="1"/>
</dbReference>
<evidence type="ECO:0000313" key="3">
    <source>
        <dbReference type="Proteomes" id="UP000462055"/>
    </source>
</evidence>
<dbReference type="InterPro" id="IPR036663">
    <property type="entry name" value="Fumarylacetoacetase_C_sf"/>
</dbReference>
<reference evidence="2" key="1">
    <citation type="submission" date="2019-12" db="EMBL/GenBank/DDBJ databases">
        <title>Actinomadura physcomitrii sp. nov., a novel actinomycete isolated from moss [Physcomitrium sphaericum (Ludw) Fuernr].</title>
        <authorList>
            <person name="Zhuang X."/>
        </authorList>
    </citation>
    <scope>NUCLEOTIDE SEQUENCE [LARGE SCALE GENOMIC DNA]</scope>
    <source>
        <strain evidence="2">LD22</strain>
    </source>
</reference>
<feature type="domain" description="Fumarylacetoacetase-like C-terminal" evidence="1">
    <location>
        <begin position="115"/>
        <end position="327"/>
    </location>
</feature>
<dbReference type="Gene3D" id="3.90.850.10">
    <property type="entry name" value="Fumarylacetoacetase-like, C-terminal domain"/>
    <property type="match status" value="1"/>
</dbReference>
<accession>A0A6I4MFM5</accession>
<name>A0A6I4MFM5_9ACTN</name>
<keyword evidence="3" id="KW-1185">Reference proteome</keyword>
<dbReference type="PANTHER" id="PTHR43211:SF1">
    <property type="entry name" value="BLL6422 PROTEIN"/>
    <property type="match status" value="1"/>
</dbReference>
<protein>
    <submittedName>
        <fullName evidence="2">Fumarylacetoacetate hydrolase family protein</fullName>
    </submittedName>
</protein>
<gene>
    <name evidence="2" type="ORF">F8568_021750</name>
</gene>
<organism evidence="2 3">
    <name type="scientific">Actinomadura physcomitrii</name>
    <dbReference type="NCBI Taxonomy" id="2650748"/>
    <lineage>
        <taxon>Bacteria</taxon>
        <taxon>Bacillati</taxon>
        <taxon>Actinomycetota</taxon>
        <taxon>Actinomycetes</taxon>
        <taxon>Streptosporangiales</taxon>
        <taxon>Thermomonosporaceae</taxon>
        <taxon>Actinomadura</taxon>
    </lineage>
</organism>
<evidence type="ECO:0000313" key="2">
    <source>
        <dbReference type="EMBL" id="MWA02954.1"/>
    </source>
</evidence>
<keyword evidence="2" id="KW-0378">Hydrolase</keyword>
<dbReference type="PANTHER" id="PTHR43211">
    <property type="entry name" value="FUMARYLACETOACETATE HYDROLASE"/>
    <property type="match status" value="1"/>
</dbReference>
<dbReference type="RefSeq" id="WP_151595584.1">
    <property type="nucleotide sequence ID" value="NZ_WBMS02000016.1"/>
</dbReference>